<protein>
    <recommendedName>
        <fullName evidence="10">Fatty acyl-CoA reductase</fullName>
        <ecNumber evidence="10">1.2.1.84</ecNumber>
    </recommendedName>
</protein>
<evidence type="ECO:0000256" key="10">
    <source>
        <dbReference type="RuleBase" id="RU363097"/>
    </source>
</evidence>
<evidence type="ECO:0000313" key="14">
    <source>
        <dbReference type="EMBL" id="JAS34749.1"/>
    </source>
</evidence>
<keyword evidence="5 10" id="KW-0521">NADP</keyword>
<gene>
    <name evidence="14" type="ORF">g.21164</name>
    <name evidence="13" type="ORF">g.21166</name>
</gene>
<dbReference type="PANTHER" id="PTHR11011:SF45">
    <property type="entry name" value="FATTY ACYL-COA REDUCTASE CG8306-RELATED"/>
    <property type="match status" value="1"/>
</dbReference>
<keyword evidence="4 10" id="KW-0812">Transmembrane</keyword>
<name>A0A1B6CMK5_9HEMI</name>
<evidence type="ECO:0000259" key="12">
    <source>
        <dbReference type="Pfam" id="PF07993"/>
    </source>
</evidence>
<keyword evidence="10" id="KW-0560">Oxidoreductase</keyword>
<dbReference type="AlphaFoldDB" id="A0A1B6CMK5"/>
<dbReference type="Gene3D" id="3.40.50.720">
    <property type="entry name" value="NAD(P)-binding Rossmann-like Domain"/>
    <property type="match status" value="1"/>
</dbReference>
<dbReference type="Pfam" id="PF03015">
    <property type="entry name" value="Sterile"/>
    <property type="match status" value="1"/>
</dbReference>
<dbReference type="GO" id="GO:0016020">
    <property type="term" value="C:membrane"/>
    <property type="evidence" value="ECO:0007669"/>
    <property type="project" value="UniProtKB-SubCell"/>
</dbReference>
<dbReference type="GO" id="GO:0102965">
    <property type="term" value="F:alcohol-forming long-chain fatty acyl-CoA reductase activity"/>
    <property type="evidence" value="ECO:0007669"/>
    <property type="project" value="UniProtKB-EC"/>
</dbReference>
<keyword evidence="6 10" id="KW-1133">Transmembrane helix</keyword>
<dbReference type="GO" id="GO:0035336">
    <property type="term" value="P:long-chain fatty-acyl-CoA metabolic process"/>
    <property type="evidence" value="ECO:0007669"/>
    <property type="project" value="TreeGrafter"/>
</dbReference>
<accession>A0A1B6CMK5</accession>
<comment type="subcellular location">
    <subcellularLocation>
        <location evidence="1">Membrane</location>
        <topology evidence="1">Multi-pass membrane protein</topology>
    </subcellularLocation>
</comment>
<feature type="transmembrane region" description="Helical" evidence="10">
    <location>
        <begin position="468"/>
        <end position="488"/>
    </location>
</feature>
<evidence type="ECO:0000256" key="2">
    <source>
        <dbReference type="ARBA" id="ARBA00005928"/>
    </source>
</evidence>
<proteinExistence type="inferred from homology"/>
<evidence type="ECO:0000259" key="11">
    <source>
        <dbReference type="Pfam" id="PF03015"/>
    </source>
</evidence>
<feature type="domain" description="Fatty acyl-CoA reductase C-terminal" evidence="11">
    <location>
        <begin position="359"/>
        <end position="450"/>
    </location>
</feature>
<dbReference type="EMBL" id="GEDC01022594">
    <property type="protein sequence ID" value="JAS14704.1"/>
    <property type="molecule type" value="Transcribed_RNA"/>
</dbReference>
<dbReference type="CDD" id="cd05236">
    <property type="entry name" value="FAR-N_SDR_e"/>
    <property type="match status" value="1"/>
</dbReference>
<dbReference type="InterPro" id="IPR026055">
    <property type="entry name" value="FAR"/>
</dbReference>
<feature type="transmembrane region" description="Helical" evidence="10">
    <location>
        <begin position="350"/>
        <end position="373"/>
    </location>
</feature>
<dbReference type="InterPro" id="IPR036291">
    <property type="entry name" value="NAD(P)-bd_dom_sf"/>
</dbReference>
<reference evidence="13" key="1">
    <citation type="submission" date="2015-12" db="EMBL/GenBank/DDBJ databases">
        <title>De novo transcriptome assembly of four potential Pierce s Disease insect vectors from Arizona vineyards.</title>
        <authorList>
            <person name="Tassone E.E."/>
        </authorList>
    </citation>
    <scope>NUCLEOTIDE SEQUENCE</scope>
</reference>
<dbReference type="FunFam" id="3.40.50.720:FF:000143">
    <property type="entry name" value="Fatty acyl-CoA reductase"/>
    <property type="match status" value="1"/>
</dbReference>
<evidence type="ECO:0000256" key="1">
    <source>
        <dbReference type="ARBA" id="ARBA00004141"/>
    </source>
</evidence>
<comment type="function">
    <text evidence="10">Catalyzes the reduction of fatty acyl-CoA to fatty alcohols.</text>
</comment>
<sequence>MAPTISEFYAGSNIFITGGTGFVGLAVIEKILRTLPDVGNIYLLLRPKKGVEISKRLEAIKNDPVFDRLRGPDKINRFNKLIPVAGDVGLPNLGLIDEDITILQENVHIVIHSAATLDFEASLKTTVNINLLGTRRLVSFCHTMHNFKALVHVSSAYANSHINRAEEIIYPAVEDPAKVIELANSLSDATIEEITPTLLNGHPNTYTFTKSLAELEVSRSHNTVFLTCIVRPSMIIGAWKEPFPGWTNSKNGPQGFIMGAAKGVVRRLPLNKNLVYDYIPVDVVVNQILTGAWHVFITKPLDSAVFQCTTSEYKPFRWVDVENQVNTLLHKYPLSKPVWYPTLKFLPSLLLFRISAVIFHLIPAMIIDSLSLITGGKRILMRLHSSINKSLGRLAPFIFSEWFFSNKKSLVLHQSLTSQDQLVYYLDVQDLLWGPYFEDLTKGVRKYLNNDDLSTLEISKKKDRVLRVCNWIVQALVMAAFWAFVVYVCGGPEVASLSVPVVIFMLFQFL</sequence>
<evidence type="ECO:0000256" key="8">
    <source>
        <dbReference type="ARBA" id="ARBA00023136"/>
    </source>
</evidence>
<dbReference type="SUPFAM" id="SSF51735">
    <property type="entry name" value="NAD(P)-binding Rossmann-fold domains"/>
    <property type="match status" value="1"/>
</dbReference>
<comment type="catalytic activity">
    <reaction evidence="9 10">
        <text>a long-chain fatty acyl-CoA + 2 NADPH + 2 H(+) = a long-chain primary fatty alcohol + 2 NADP(+) + CoA</text>
        <dbReference type="Rhea" id="RHEA:52716"/>
        <dbReference type="ChEBI" id="CHEBI:15378"/>
        <dbReference type="ChEBI" id="CHEBI:57287"/>
        <dbReference type="ChEBI" id="CHEBI:57783"/>
        <dbReference type="ChEBI" id="CHEBI:58349"/>
        <dbReference type="ChEBI" id="CHEBI:77396"/>
        <dbReference type="ChEBI" id="CHEBI:83139"/>
        <dbReference type="EC" id="1.2.1.84"/>
    </reaction>
</comment>
<organism evidence="13">
    <name type="scientific">Clastoptera arizonana</name>
    <name type="common">Arizona spittle bug</name>
    <dbReference type="NCBI Taxonomy" id="38151"/>
    <lineage>
        <taxon>Eukaryota</taxon>
        <taxon>Metazoa</taxon>
        <taxon>Ecdysozoa</taxon>
        <taxon>Arthropoda</taxon>
        <taxon>Hexapoda</taxon>
        <taxon>Insecta</taxon>
        <taxon>Pterygota</taxon>
        <taxon>Neoptera</taxon>
        <taxon>Paraneoptera</taxon>
        <taxon>Hemiptera</taxon>
        <taxon>Auchenorrhyncha</taxon>
        <taxon>Cercopoidea</taxon>
        <taxon>Clastopteridae</taxon>
        <taxon>Clastoptera</taxon>
    </lineage>
</organism>
<evidence type="ECO:0000256" key="3">
    <source>
        <dbReference type="ARBA" id="ARBA00022516"/>
    </source>
</evidence>
<comment type="similarity">
    <text evidence="2 10">Belongs to the fatty acyl-CoA reductase family.</text>
</comment>
<keyword evidence="3 10" id="KW-0444">Lipid biosynthesis</keyword>
<evidence type="ECO:0000256" key="9">
    <source>
        <dbReference type="ARBA" id="ARBA00052530"/>
    </source>
</evidence>
<dbReference type="GO" id="GO:0005777">
    <property type="term" value="C:peroxisome"/>
    <property type="evidence" value="ECO:0007669"/>
    <property type="project" value="TreeGrafter"/>
</dbReference>
<dbReference type="InterPro" id="IPR033640">
    <property type="entry name" value="FAR_C"/>
</dbReference>
<dbReference type="EC" id="1.2.1.84" evidence="10"/>
<dbReference type="Pfam" id="PF07993">
    <property type="entry name" value="NAD_binding_4"/>
    <property type="match status" value="1"/>
</dbReference>
<evidence type="ECO:0000256" key="6">
    <source>
        <dbReference type="ARBA" id="ARBA00022989"/>
    </source>
</evidence>
<dbReference type="EMBL" id="GEDC01002549">
    <property type="protein sequence ID" value="JAS34749.1"/>
    <property type="molecule type" value="Transcribed_RNA"/>
</dbReference>
<dbReference type="GO" id="GO:0080019">
    <property type="term" value="F:alcohol-forming very long-chain fatty acyl-CoA reductase activity"/>
    <property type="evidence" value="ECO:0007669"/>
    <property type="project" value="InterPro"/>
</dbReference>
<feature type="domain" description="Thioester reductase (TE)" evidence="12">
    <location>
        <begin position="16"/>
        <end position="288"/>
    </location>
</feature>
<dbReference type="PANTHER" id="PTHR11011">
    <property type="entry name" value="MALE STERILITY PROTEIN 2-RELATED"/>
    <property type="match status" value="1"/>
</dbReference>
<evidence type="ECO:0000256" key="4">
    <source>
        <dbReference type="ARBA" id="ARBA00022692"/>
    </source>
</evidence>
<dbReference type="InterPro" id="IPR013120">
    <property type="entry name" value="FAR_NAD-bd"/>
</dbReference>
<evidence type="ECO:0000256" key="5">
    <source>
        <dbReference type="ARBA" id="ARBA00022857"/>
    </source>
</evidence>
<dbReference type="CDD" id="cd09071">
    <property type="entry name" value="FAR_C"/>
    <property type="match status" value="1"/>
</dbReference>
<evidence type="ECO:0000313" key="13">
    <source>
        <dbReference type="EMBL" id="JAS14704.1"/>
    </source>
</evidence>
<keyword evidence="7 10" id="KW-0443">Lipid metabolism</keyword>
<evidence type="ECO:0000256" key="7">
    <source>
        <dbReference type="ARBA" id="ARBA00023098"/>
    </source>
</evidence>
<keyword evidence="8 10" id="KW-0472">Membrane</keyword>